<keyword evidence="3 9" id="KW-0808">Transferase</keyword>
<dbReference type="InterPro" id="IPR017475">
    <property type="entry name" value="EPS_sugar_tfrase"/>
</dbReference>
<evidence type="ECO:0000256" key="1">
    <source>
        <dbReference type="ARBA" id="ARBA00004141"/>
    </source>
</evidence>
<dbReference type="Pfam" id="PF02397">
    <property type="entry name" value="Bac_transf"/>
    <property type="match status" value="1"/>
</dbReference>
<evidence type="ECO:0000313" key="9">
    <source>
        <dbReference type="EMBL" id="SHL21334.1"/>
    </source>
</evidence>
<evidence type="ECO:0000256" key="2">
    <source>
        <dbReference type="ARBA" id="ARBA00006464"/>
    </source>
</evidence>
<feature type="transmembrane region" description="Helical" evidence="7">
    <location>
        <begin position="9"/>
        <end position="29"/>
    </location>
</feature>
<comment type="similarity">
    <text evidence="2">Belongs to the bacterial sugar transferase family.</text>
</comment>
<reference evidence="10" key="1">
    <citation type="submission" date="2016-11" db="EMBL/GenBank/DDBJ databases">
        <authorList>
            <person name="Varghese N."/>
            <person name="Submissions S."/>
        </authorList>
    </citation>
    <scope>NUCLEOTIDE SEQUENCE [LARGE SCALE GENOMIC DNA]</scope>
    <source>
        <strain evidence="10">DSM 27989</strain>
    </source>
</reference>
<feature type="transmembrane region" description="Helical" evidence="7">
    <location>
        <begin position="121"/>
        <end position="142"/>
    </location>
</feature>
<evidence type="ECO:0000256" key="4">
    <source>
        <dbReference type="ARBA" id="ARBA00022692"/>
    </source>
</evidence>
<dbReference type="NCBIfam" id="TIGR03025">
    <property type="entry name" value="EPS_sugtrans"/>
    <property type="match status" value="1"/>
</dbReference>
<feature type="domain" description="Bacterial sugar transferase" evidence="8">
    <location>
        <begin position="284"/>
        <end position="468"/>
    </location>
</feature>
<gene>
    <name evidence="9" type="ORF">SAMN05443634_10725</name>
</gene>
<feature type="transmembrane region" description="Helical" evidence="7">
    <location>
        <begin position="49"/>
        <end position="71"/>
    </location>
</feature>
<keyword evidence="4 7" id="KW-0812">Transmembrane</keyword>
<evidence type="ECO:0000259" key="8">
    <source>
        <dbReference type="Pfam" id="PF02397"/>
    </source>
</evidence>
<proteinExistence type="inferred from homology"/>
<accession>A0A1M6YSP5</accession>
<name>A0A1M6YSP5_9FLAO</name>
<evidence type="ECO:0000256" key="3">
    <source>
        <dbReference type="ARBA" id="ARBA00022679"/>
    </source>
</evidence>
<protein>
    <submittedName>
        <fullName evidence="9">Undecaprenyl-phosphate galactose phosphotransferase/putative colanic acid biosysnthesis UDP-glucose lipid carrier transferase</fullName>
    </submittedName>
</protein>
<evidence type="ECO:0000256" key="7">
    <source>
        <dbReference type="SAM" id="Phobius"/>
    </source>
</evidence>
<sequence length="475" mass="56088">MKKLRKRKFYFLQQMIDISVLIIFFFIFLKIQYLSFDQEVNYLLNTQSLINLIRSHYKILFLFLLSWFMISNNIQLYSTKRNTKFVVLLRKFFFQILLFSIVFFAISGLNKTDIFIGNIGFIYVKILFILGVISRLGIFYYFKNLHRNGQNLANVLIIDENNNTQNFINVLSDRKDLGIKFFKQLKKEDLVFENRNLMINGLEFNLFLLENRIKKVFVSQKGELEPVIMNRIARLSEANLIPVSYIPDSIYNGLTELKVTYIDTLPIFEVKRFPLDLSINRVVKRMIDLLLAVLCLIFVLSWLFPILALLIYYDNKGPIFFVQQRNGLNGNKFNCIKFRTMFVSNVYSTKITERNDPRVTKFGKFLRQNSLDELPQIINVLKGDMSFIGPRPQMPTEDYHYREIINRYNIRHYVKPGITGLSQVKGHRGAIDSIVDMEKRVRTDIYYVRNWSLLLDVQILYQTLMLVIKGDENAI</sequence>
<organism evidence="9 10">
    <name type="scientific">Chishuiella changwenlii</name>
    <dbReference type="NCBI Taxonomy" id="1434701"/>
    <lineage>
        <taxon>Bacteria</taxon>
        <taxon>Pseudomonadati</taxon>
        <taxon>Bacteroidota</taxon>
        <taxon>Flavobacteriia</taxon>
        <taxon>Flavobacteriales</taxon>
        <taxon>Weeksellaceae</taxon>
        <taxon>Chishuiella</taxon>
    </lineage>
</organism>
<evidence type="ECO:0000256" key="5">
    <source>
        <dbReference type="ARBA" id="ARBA00022989"/>
    </source>
</evidence>
<keyword evidence="5 7" id="KW-1133">Transmembrane helix</keyword>
<dbReference type="EMBL" id="FRBH01000007">
    <property type="protein sequence ID" value="SHL21334.1"/>
    <property type="molecule type" value="Genomic_DNA"/>
</dbReference>
<dbReference type="GO" id="GO:0016780">
    <property type="term" value="F:phosphotransferase activity, for other substituted phosphate groups"/>
    <property type="evidence" value="ECO:0007669"/>
    <property type="project" value="TreeGrafter"/>
</dbReference>
<dbReference type="PANTHER" id="PTHR30576:SF0">
    <property type="entry name" value="UNDECAPRENYL-PHOSPHATE N-ACETYLGALACTOSAMINYL 1-PHOSPHATE TRANSFERASE-RELATED"/>
    <property type="match status" value="1"/>
</dbReference>
<dbReference type="RefSeq" id="WP_072932108.1">
    <property type="nucleotide sequence ID" value="NZ_BMFL01000001.1"/>
</dbReference>
<comment type="subcellular location">
    <subcellularLocation>
        <location evidence="1">Membrane</location>
        <topology evidence="1">Multi-pass membrane protein</topology>
    </subcellularLocation>
</comment>
<feature type="transmembrane region" description="Helical" evidence="7">
    <location>
        <begin position="289"/>
        <end position="313"/>
    </location>
</feature>
<evidence type="ECO:0000256" key="6">
    <source>
        <dbReference type="ARBA" id="ARBA00023136"/>
    </source>
</evidence>
<dbReference type="Proteomes" id="UP000184120">
    <property type="component" value="Unassembled WGS sequence"/>
</dbReference>
<dbReference type="AlphaFoldDB" id="A0A1M6YSP5"/>
<evidence type="ECO:0000313" key="10">
    <source>
        <dbReference type="Proteomes" id="UP000184120"/>
    </source>
</evidence>
<dbReference type="OrthoDB" id="9808602at2"/>
<keyword evidence="6 7" id="KW-0472">Membrane</keyword>
<dbReference type="InterPro" id="IPR003362">
    <property type="entry name" value="Bact_transf"/>
</dbReference>
<dbReference type="PANTHER" id="PTHR30576">
    <property type="entry name" value="COLANIC BIOSYNTHESIS UDP-GLUCOSE LIPID CARRIER TRANSFERASE"/>
    <property type="match status" value="1"/>
</dbReference>
<dbReference type="STRING" id="1434701.SAMN05443634_10725"/>
<feature type="transmembrane region" description="Helical" evidence="7">
    <location>
        <begin position="92"/>
        <end position="109"/>
    </location>
</feature>
<dbReference type="GO" id="GO:0016020">
    <property type="term" value="C:membrane"/>
    <property type="evidence" value="ECO:0007669"/>
    <property type="project" value="UniProtKB-SubCell"/>
</dbReference>